<feature type="DNA-binding region" description="H-T-H motif" evidence="4">
    <location>
        <begin position="36"/>
        <end position="55"/>
    </location>
</feature>
<gene>
    <name evidence="6" type="ordered locus">Snas_2431</name>
</gene>
<dbReference type="InterPro" id="IPR050109">
    <property type="entry name" value="HTH-type_TetR-like_transc_reg"/>
</dbReference>
<sequence length="198" mass="22542">MEDNIETTGDDWSARKRELLEKAVEYASEHGITETSLRPLAAAIGSSPRVLLYLFGSKQELFVEIFTICRERQFNLLLGALEATDDTAEALWHLWKSWLADPKRRALMRLFFDNYVHSMYGHEPYREFGPKSVDQWLEALEPMAPDGPPARRSATLTLAVLRGLLLDILATGDTERVDDALRSFLWPNGSERKDSTID</sequence>
<evidence type="ECO:0000256" key="2">
    <source>
        <dbReference type="ARBA" id="ARBA00023125"/>
    </source>
</evidence>
<evidence type="ECO:0000256" key="3">
    <source>
        <dbReference type="ARBA" id="ARBA00023163"/>
    </source>
</evidence>
<reference evidence="6 7" key="1">
    <citation type="journal article" date="2009" name="Stand. Genomic Sci.">
        <title>Complete genome sequence of Stackebrandtia nassauensis type strain (LLR-40K-21).</title>
        <authorList>
            <person name="Munk C."/>
            <person name="Lapidus A."/>
            <person name="Copeland A."/>
            <person name="Jando M."/>
            <person name="Mayilraj S."/>
            <person name="Glavina Del Rio T."/>
            <person name="Nolan M."/>
            <person name="Chen F."/>
            <person name="Lucas S."/>
            <person name="Tice H."/>
            <person name="Cheng J.F."/>
            <person name="Han C."/>
            <person name="Detter J.C."/>
            <person name="Bruce D."/>
            <person name="Goodwin L."/>
            <person name="Chain P."/>
            <person name="Pitluck S."/>
            <person name="Goker M."/>
            <person name="Ovchinikova G."/>
            <person name="Pati A."/>
            <person name="Ivanova N."/>
            <person name="Mavromatis K."/>
            <person name="Chen A."/>
            <person name="Palaniappan K."/>
            <person name="Land M."/>
            <person name="Hauser L."/>
            <person name="Chang Y.J."/>
            <person name="Jeffries C.D."/>
            <person name="Bristow J."/>
            <person name="Eisen J.A."/>
            <person name="Markowitz V."/>
            <person name="Hugenholtz P."/>
            <person name="Kyrpides N.C."/>
            <person name="Klenk H.P."/>
        </authorList>
    </citation>
    <scope>NUCLEOTIDE SEQUENCE [LARGE SCALE GENOMIC DNA]</scope>
    <source>
        <strain evidence="7">DSM 44728 / CIP 108903 / NRRL B-16338 / NBRC 102104 / LLR-40K-21</strain>
    </source>
</reference>
<dbReference type="OrthoDB" id="5177743at2"/>
<name>D3Q4T4_STANL</name>
<dbReference type="RefSeq" id="WP_013017685.1">
    <property type="nucleotide sequence ID" value="NC_013947.1"/>
</dbReference>
<keyword evidence="7" id="KW-1185">Reference proteome</keyword>
<evidence type="ECO:0000256" key="1">
    <source>
        <dbReference type="ARBA" id="ARBA00023015"/>
    </source>
</evidence>
<feature type="domain" description="HTH tetR-type" evidence="5">
    <location>
        <begin position="13"/>
        <end position="73"/>
    </location>
</feature>
<organism evidence="6 7">
    <name type="scientific">Stackebrandtia nassauensis (strain DSM 44728 / CIP 108903 / NRRL B-16338 / NBRC 102104 / LLR-40K-21)</name>
    <dbReference type="NCBI Taxonomy" id="446470"/>
    <lineage>
        <taxon>Bacteria</taxon>
        <taxon>Bacillati</taxon>
        <taxon>Actinomycetota</taxon>
        <taxon>Actinomycetes</taxon>
        <taxon>Glycomycetales</taxon>
        <taxon>Glycomycetaceae</taxon>
        <taxon>Stackebrandtia</taxon>
    </lineage>
</organism>
<accession>D3Q4T4</accession>
<keyword evidence="1" id="KW-0805">Transcription regulation</keyword>
<dbReference type="PANTHER" id="PTHR30055">
    <property type="entry name" value="HTH-TYPE TRANSCRIPTIONAL REGULATOR RUTR"/>
    <property type="match status" value="1"/>
</dbReference>
<dbReference type="eggNOG" id="COG1309">
    <property type="taxonomic scope" value="Bacteria"/>
</dbReference>
<dbReference type="PANTHER" id="PTHR30055:SF234">
    <property type="entry name" value="HTH-TYPE TRANSCRIPTIONAL REGULATOR BETI"/>
    <property type="match status" value="1"/>
</dbReference>
<dbReference type="InterPro" id="IPR001647">
    <property type="entry name" value="HTH_TetR"/>
</dbReference>
<dbReference type="SUPFAM" id="SSF46689">
    <property type="entry name" value="Homeodomain-like"/>
    <property type="match status" value="1"/>
</dbReference>
<evidence type="ECO:0000313" key="7">
    <source>
        <dbReference type="Proteomes" id="UP000000844"/>
    </source>
</evidence>
<evidence type="ECO:0000313" key="6">
    <source>
        <dbReference type="EMBL" id="ADD42114.1"/>
    </source>
</evidence>
<dbReference type="GO" id="GO:0003700">
    <property type="term" value="F:DNA-binding transcription factor activity"/>
    <property type="evidence" value="ECO:0007669"/>
    <property type="project" value="TreeGrafter"/>
</dbReference>
<protein>
    <submittedName>
        <fullName evidence="6">Transcriptional regulator, TetR family</fullName>
    </submittedName>
</protein>
<dbReference type="GO" id="GO:0000976">
    <property type="term" value="F:transcription cis-regulatory region binding"/>
    <property type="evidence" value="ECO:0007669"/>
    <property type="project" value="TreeGrafter"/>
</dbReference>
<dbReference type="InterPro" id="IPR009057">
    <property type="entry name" value="Homeodomain-like_sf"/>
</dbReference>
<dbReference type="Proteomes" id="UP000000844">
    <property type="component" value="Chromosome"/>
</dbReference>
<evidence type="ECO:0000256" key="4">
    <source>
        <dbReference type="PROSITE-ProRule" id="PRU00335"/>
    </source>
</evidence>
<dbReference type="Pfam" id="PF00440">
    <property type="entry name" value="TetR_N"/>
    <property type="match status" value="1"/>
</dbReference>
<dbReference type="EMBL" id="CP001778">
    <property type="protein sequence ID" value="ADD42114.1"/>
    <property type="molecule type" value="Genomic_DNA"/>
</dbReference>
<evidence type="ECO:0000259" key="5">
    <source>
        <dbReference type="PROSITE" id="PS50977"/>
    </source>
</evidence>
<dbReference type="SUPFAM" id="SSF48498">
    <property type="entry name" value="Tetracyclin repressor-like, C-terminal domain"/>
    <property type="match status" value="1"/>
</dbReference>
<proteinExistence type="predicted"/>
<keyword evidence="3" id="KW-0804">Transcription</keyword>
<dbReference type="KEGG" id="sna:Snas_2431"/>
<dbReference type="AlphaFoldDB" id="D3Q4T4"/>
<dbReference type="InterPro" id="IPR036271">
    <property type="entry name" value="Tet_transcr_reg_TetR-rel_C_sf"/>
</dbReference>
<dbReference type="HOGENOM" id="CLU_105089_0_0_11"/>
<dbReference type="Gene3D" id="1.10.357.10">
    <property type="entry name" value="Tetracycline Repressor, domain 2"/>
    <property type="match status" value="1"/>
</dbReference>
<dbReference type="STRING" id="446470.Snas_2431"/>
<keyword evidence="2 4" id="KW-0238">DNA-binding</keyword>
<dbReference type="PROSITE" id="PS50977">
    <property type="entry name" value="HTH_TETR_2"/>
    <property type="match status" value="1"/>
</dbReference>